<evidence type="ECO:0000256" key="10">
    <source>
        <dbReference type="ARBA" id="ARBA00022840"/>
    </source>
</evidence>
<dbReference type="PROSITE" id="PS50885">
    <property type="entry name" value="HAMP"/>
    <property type="match status" value="1"/>
</dbReference>
<comment type="subcellular location">
    <subcellularLocation>
        <location evidence="2">Cell membrane</location>
        <topology evidence="2">Multi-pass membrane protein</topology>
    </subcellularLocation>
</comment>
<evidence type="ECO:0000256" key="6">
    <source>
        <dbReference type="ARBA" id="ARBA00022679"/>
    </source>
</evidence>
<dbReference type="SUPFAM" id="SSF55874">
    <property type="entry name" value="ATPase domain of HSP90 chaperone/DNA topoisomerase II/histidine kinase"/>
    <property type="match status" value="1"/>
</dbReference>
<comment type="catalytic activity">
    <reaction evidence="1">
        <text>ATP + protein L-histidine = ADP + protein N-phospho-L-histidine.</text>
        <dbReference type="EC" id="2.7.13.3"/>
    </reaction>
</comment>
<keyword evidence="10" id="KW-0067">ATP-binding</keyword>
<evidence type="ECO:0000256" key="7">
    <source>
        <dbReference type="ARBA" id="ARBA00022692"/>
    </source>
</evidence>
<organism evidence="18 19">
    <name type="scientific">Pallidibacillus pasinlerensis</name>
    <dbReference type="NCBI Taxonomy" id="2703818"/>
    <lineage>
        <taxon>Bacteria</taxon>
        <taxon>Bacillati</taxon>
        <taxon>Bacillota</taxon>
        <taxon>Bacilli</taxon>
        <taxon>Bacillales</taxon>
        <taxon>Bacillaceae</taxon>
        <taxon>Pallidibacillus</taxon>
    </lineage>
</organism>
<evidence type="ECO:0000259" key="16">
    <source>
        <dbReference type="PROSITE" id="PS50109"/>
    </source>
</evidence>
<dbReference type="GO" id="GO:0016301">
    <property type="term" value="F:kinase activity"/>
    <property type="evidence" value="ECO:0007669"/>
    <property type="project" value="UniProtKB-KW"/>
</dbReference>
<dbReference type="Pfam" id="PF02518">
    <property type="entry name" value="HATPase_c"/>
    <property type="match status" value="1"/>
</dbReference>
<feature type="domain" description="Histidine kinase" evidence="16">
    <location>
        <begin position="140"/>
        <end position="360"/>
    </location>
</feature>
<keyword evidence="9 18" id="KW-0418">Kinase</keyword>
<dbReference type="PRINTS" id="PR00344">
    <property type="entry name" value="BCTRLSENSOR"/>
</dbReference>
<keyword evidence="11 15" id="KW-1133">Transmembrane helix</keyword>
<dbReference type="InterPro" id="IPR003594">
    <property type="entry name" value="HATPase_dom"/>
</dbReference>
<feature type="domain" description="HAMP" evidence="17">
    <location>
        <begin position="73"/>
        <end position="125"/>
    </location>
</feature>
<dbReference type="InterPro" id="IPR003660">
    <property type="entry name" value="HAMP_dom"/>
</dbReference>
<keyword evidence="6" id="KW-0808">Transferase</keyword>
<dbReference type="CDD" id="cd00075">
    <property type="entry name" value="HATPase"/>
    <property type="match status" value="1"/>
</dbReference>
<comment type="caution">
    <text evidence="18">The sequence shown here is derived from an EMBL/GenBank/DDBJ whole genome shotgun (WGS) entry which is preliminary data.</text>
</comment>
<evidence type="ECO:0000259" key="17">
    <source>
        <dbReference type="PROSITE" id="PS50885"/>
    </source>
</evidence>
<dbReference type="SMART" id="SM00388">
    <property type="entry name" value="HisKA"/>
    <property type="match status" value="1"/>
</dbReference>
<dbReference type="InterPro" id="IPR036097">
    <property type="entry name" value="HisK_dim/P_sf"/>
</dbReference>
<feature type="transmembrane region" description="Helical" evidence="15">
    <location>
        <begin position="51"/>
        <end position="71"/>
    </location>
</feature>
<evidence type="ECO:0000256" key="13">
    <source>
        <dbReference type="ARBA" id="ARBA00023136"/>
    </source>
</evidence>
<dbReference type="InterPro" id="IPR004358">
    <property type="entry name" value="Sig_transdc_His_kin-like_C"/>
</dbReference>
<keyword evidence="5" id="KW-0597">Phosphoprotein</keyword>
<evidence type="ECO:0000313" key="19">
    <source>
        <dbReference type="Proteomes" id="UP000743899"/>
    </source>
</evidence>
<dbReference type="InterPro" id="IPR005467">
    <property type="entry name" value="His_kinase_dom"/>
</dbReference>
<evidence type="ECO:0000313" key="18">
    <source>
        <dbReference type="EMBL" id="NCU18592.1"/>
    </source>
</evidence>
<evidence type="ECO:0000256" key="11">
    <source>
        <dbReference type="ARBA" id="ARBA00022989"/>
    </source>
</evidence>
<dbReference type="SUPFAM" id="SSF47384">
    <property type="entry name" value="Homodimeric domain of signal transducing histidine kinase"/>
    <property type="match status" value="1"/>
</dbReference>
<dbReference type="CDD" id="cd00082">
    <property type="entry name" value="HisKA"/>
    <property type="match status" value="1"/>
</dbReference>
<evidence type="ECO:0000256" key="3">
    <source>
        <dbReference type="ARBA" id="ARBA00012438"/>
    </source>
</evidence>
<dbReference type="SMART" id="SM00387">
    <property type="entry name" value="HATPase_c"/>
    <property type="match status" value="1"/>
</dbReference>
<evidence type="ECO:0000256" key="8">
    <source>
        <dbReference type="ARBA" id="ARBA00022741"/>
    </source>
</evidence>
<dbReference type="InterPro" id="IPR050398">
    <property type="entry name" value="HssS/ArlS-like"/>
</dbReference>
<evidence type="ECO:0000256" key="14">
    <source>
        <dbReference type="SAM" id="Coils"/>
    </source>
</evidence>
<dbReference type="Proteomes" id="UP000743899">
    <property type="component" value="Unassembled WGS sequence"/>
</dbReference>
<dbReference type="Gene3D" id="6.10.340.10">
    <property type="match status" value="1"/>
</dbReference>
<dbReference type="Gene3D" id="1.10.287.130">
    <property type="match status" value="1"/>
</dbReference>
<feature type="coiled-coil region" evidence="14">
    <location>
        <begin position="113"/>
        <end position="140"/>
    </location>
</feature>
<keyword evidence="4" id="KW-1003">Cell membrane</keyword>
<evidence type="ECO:0000256" key="2">
    <source>
        <dbReference type="ARBA" id="ARBA00004651"/>
    </source>
</evidence>
<dbReference type="SMART" id="SM00304">
    <property type="entry name" value="HAMP"/>
    <property type="match status" value="1"/>
</dbReference>
<protein>
    <recommendedName>
        <fullName evidence="3">histidine kinase</fullName>
        <ecNumber evidence="3">2.7.13.3</ecNumber>
    </recommendedName>
</protein>
<keyword evidence="7 15" id="KW-0812">Transmembrane</keyword>
<dbReference type="InterPro" id="IPR036890">
    <property type="entry name" value="HATPase_C_sf"/>
</dbReference>
<sequence length="361" mass="40930">MSIKKRLILSNLGMIIIPILSILFIDIVLVNIMLFVFHIAPNENLQLFLNLRFISFLIVLILTIGMLTYAVSKSIIQPIQKLAEAAEKIAHGNLDFSLQIKGKDEISQLTKSFETMRQKLKETDELNKKYEQNRRELIASISHDLKTPITSIKGYINGIKDGIANTPEKMRRYINTIENKATELDQLIDELFLYSKLSVNKVQYHFVPLDLKAFLQDYIDELSFDLAEKSGEISLHVEKNQYYKVLADRNHLHRVITNLIQNSLKYMDKETPKITVSLSSSEDYIKVGVTDNGSGIDQKALPYIFDQFYRTDESRNSSTGGSGIGLAIVKQIIEDHGGTVWAESEKNIGTTILFTLPKAGD</sequence>
<dbReference type="Pfam" id="PF00672">
    <property type="entry name" value="HAMP"/>
    <property type="match status" value="1"/>
</dbReference>
<dbReference type="PROSITE" id="PS50109">
    <property type="entry name" value="HIS_KIN"/>
    <property type="match status" value="1"/>
</dbReference>
<keyword evidence="19" id="KW-1185">Reference proteome</keyword>
<dbReference type="InterPro" id="IPR003661">
    <property type="entry name" value="HisK_dim/P_dom"/>
</dbReference>
<gene>
    <name evidence="18" type="ORF">GW534_12845</name>
</gene>
<evidence type="ECO:0000256" key="15">
    <source>
        <dbReference type="SAM" id="Phobius"/>
    </source>
</evidence>
<keyword evidence="14" id="KW-0175">Coiled coil</keyword>
<evidence type="ECO:0000256" key="5">
    <source>
        <dbReference type="ARBA" id="ARBA00022553"/>
    </source>
</evidence>
<dbReference type="EMBL" id="JAACYS010000068">
    <property type="protein sequence ID" value="NCU18592.1"/>
    <property type="molecule type" value="Genomic_DNA"/>
</dbReference>
<keyword evidence="13 15" id="KW-0472">Membrane</keyword>
<proteinExistence type="predicted"/>
<dbReference type="EC" id="2.7.13.3" evidence="3"/>
<keyword evidence="12" id="KW-0902">Two-component regulatory system</keyword>
<reference evidence="18 19" key="1">
    <citation type="submission" date="2020-01" db="EMBL/GenBank/DDBJ databases">
        <title>A novel Bacillus sp. from Pasinler.</title>
        <authorList>
            <person name="Adiguzel A."/>
            <person name="Ay H."/>
            <person name="Baltaci M.O."/>
        </authorList>
    </citation>
    <scope>NUCLEOTIDE SEQUENCE [LARGE SCALE GENOMIC DNA]</scope>
    <source>
        <strain evidence="18 19">P1</strain>
    </source>
</reference>
<dbReference type="SUPFAM" id="SSF158472">
    <property type="entry name" value="HAMP domain-like"/>
    <property type="match status" value="1"/>
</dbReference>
<accession>A0ABX0ABZ8</accession>
<name>A0ABX0ABZ8_9BACI</name>
<keyword evidence="8" id="KW-0547">Nucleotide-binding</keyword>
<dbReference type="Gene3D" id="3.30.565.10">
    <property type="entry name" value="Histidine kinase-like ATPase, C-terminal domain"/>
    <property type="match status" value="1"/>
</dbReference>
<evidence type="ECO:0000256" key="4">
    <source>
        <dbReference type="ARBA" id="ARBA00022475"/>
    </source>
</evidence>
<evidence type="ECO:0000256" key="12">
    <source>
        <dbReference type="ARBA" id="ARBA00023012"/>
    </source>
</evidence>
<evidence type="ECO:0000256" key="1">
    <source>
        <dbReference type="ARBA" id="ARBA00000085"/>
    </source>
</evidence>
<dbReference type="PANTHER" id="PTHR45528">
    <property type="entry name" value="SENSOR HISTIDINE KINASE CPXA"/>
    <property type="match status" value="1"/>
</dbReference>
<dbReference type="Pfam" id="PF00512">
    <property type="entry name" value="HisKA"/>
    <property type="match status" value="1"/>
</dbReference>
<dbReference type="CDD" id="cd06225">
    <property type="entry name" value="HAMP"/>
    <property type="match status" value="1"/>
</dbReference>
<dbReference type="PANTHER" id="PTHR45528:SF1">
    <property type="entry name" value="SENSOR HISTIDINE KINASE CPXA"/>
    <property type="match status" value="1"/>
</dbReference>
<evidence type="ECO:0000256" key="9">
    <source>
        <dbReference type="ARBA" id="ARBA00022777"/>
    </source>
</evidence>
<feature type="transmembrane region" description="Helical" evidence="15">
    <location>
        <begin position="12"/>
        <end position="39"/>
    </location>
</feature>